<dbReference type="InterPro" id="IPR038973">
    <property type="entry name" value="MutL/Mlh/Pms-like"/>
</dbReference>
<dbReference type="InterPro" id="IPR014790">
    <property type="entry name" value="MutL_C"/>
</dbReference>
<dbReference type="Gene3D" id="3.30.1370.100">
    <property type="entry name" value="MutL, C-terminal domain, regulatory subdomain"/>
    <property type="match status" value="1"/>
</dbReference>
<dbReference type="CDD" id="cd16926">
    <property type="entry name" value="HATPase_MutL-MLH-PMS-like"/>
    <property type="match status" value="1"/>
</dbReference>
<accession>F2ID86</accession>
<dbReference type="PANTHER" id="PTHR10073:SF12">
    <property type="entry name" value="DNA MISMATCH REPAIR PROTEIN MLH1"/>
    <property type="match status" value="1"/>
</dbReference>
<dbReference type="OrthoDB" id="9763467at2"/>
<dbReference type="Proteomes" id="UP000007463">
    <property type="component" value="Chromosome"/>
</dbReference>
<keyword evidence="3 5" id="KW-0227">DNA damage</keyword>
<dbReference type="PROSITE" id="PS00058">
    <property type="entry name" value="DNA_MISMATCH_REPAIR_1"/>
    <property type="match status" value="1"/>
</dbReference>
<dbReference type="EMBL" id="CP002542">
    <property type="protein sequence ID" value="AEA45501.1"/>
    <property type="molecule type" value="Genomic_DNA"/>
</dbReference>
<comment type="similarity">
    <text evidence="1 5">Belongs to the DNA mismatch repair MutL/HexB family.</text>
</comment>
<dbReference type="Pfam" id="PF13589">
    <property type="entry name" value="HATPase_c_3"/>
    <property type="match status" value="1"/>
</dbReference>
<dbReference type="GO" id="GO:0030983">
    <property type="term" value="F:mismatched DNA binding"/>
    <property type="evidence" value="ECO:0007669"/>
    <property type="project" value="InterPro"/>
</dbReference>
<comment type="function">
    <text evidence="5">This protein is involved in the repair of mismatches in DNA. It is required for dam-dependent methyl-directed DNA mismatch repair. May act as a 'molecular matchmaker', a protein that promotes the formation of a stable complex between two or more DNA-binding proteins in an ATP-dependent manner without itself being part of a final effector complex.</text>
</comment>
<proteinExistence type="inferred from homology"/>
<dbReference type="RefSeq" id="WP_013688268.1">
    <property type="nucleotide sequence ID" value="NC_015321.1"/>
</dbReference>
<feature type="domain" description="MutL C-terminal dimerisation" evidence="6">
    <location>
        <begin position="446"/>
        <end position="585"/>
    </location>
</feature>
<dbReference type="STRING" id="755732.Fluta_3532"/>
<dbReference type="Pfam" id="PF01119">
    <property type="entry name" value="DNA_mis_repair"/>
    <property type="match status" value="1"/>
</dbReference>
<dbReference type="GO" id="GO:0032300">
    <property type="term" value="C:mismatch repair complex"/>
    <property type="evidence" value="ECO:0007669"/>
    <property type="project" value="InterPro"/>
</dbReference>
<dbReference type="SUPFAM" id="SSF55874">
    <property type="entry name" value="ATPase domain of HSP90 chaperone/DNA topoisomerase II/histidine kinase"/>
    <property type="match status" value="1"/>
</dbReference>
<dbReference type="PANTHER" id="PTHR10073">
    <property type="entry name" value="DNA MISMATCH REPAIR PROTEIN MLH, PMS, MUTL"/>
    <property type="match status" value="1"/>
</dbReference>
<keyword evidence="9" id="KW-1185">Reference proteome</keyword>
<dbReference type="CDD" id="cd00782">
    <property type="entry name" value="MutL_Trans"/>
    <property type="match status" value="1"/>
</dbReference>
<dbReference type="KEGG" id="fte:Fluta_3532"/>
<evidence type="ECO:0000256" key="5">
    <source>
        <dbReference type="HAMAP-Rule" id="MF_00149"/>
    </source>
</evidence>
<dbReference type="Gene3D" id="3.30.230.10">
    <property type="match status" value="1"/>
</dbReference>
<evidence type="ECO:0000256" key="4">
    <source>
        <dbReference type="ARBA" id="ARBA00023204"/>
    </source>
</evidence>
<evidence type="ECO:0000256" key="2">
    <source>
        <dbReference type="ARBA" id="ARBA00021975"/>
    </source>
</evidence>
<dbReference type="SMART" id="SM00853">
    <property type="entry name" value="MutL_C"/>
    <property type="match status" value="1"/>
</dbReference>
<evidence type="ECO:0000259" key="7">
    <source>
        <dbReference type="SMART" id="SM01340"/>
    </source>
</evidence>
<reference evidence="9" key="2">
    <citation type="submission" date="2011-02" db="EMBL/GenBank/DDBJ databases">
        <title>The complete genome of Fluviicola taffensis DSM 16823.</title>
        <authorList>
            <consortium name="US DOE Joint Genome Institute (JGI-PGF)"/>
            <person name="Lucas S."/>
            <person name="Copeland A."/>
            <person name="Lapidus A."/>
            <person name="Bruce D."/>
            <person name="Goodwin L."/>
            <person name="Pitluck S."/>
            <person name="Kyrpides N."/>
            <person name="Mavromatis K."/>
            <person name="Ivanova N."/>
            <person name="Mikhailova N."/>
            <person name="Pagani I."/>
            <person name="Chertkov O."/>
            <person name="Detter J.C."/>
            <person name="Han C."/>
            <person name="Tapia R."/>
            <person name="Land M."/>
            <person name="Hauser L."/>
            <person name="Markowitz V."/>
            <person name="Cheng J.-F."/>
            <person name="Hugenholtz P."/>
            <person name="Woyke T."/>
            <person name="Wu D."/>
            <person name="Tindall B."/>
            <person name="Pomrenke H.G."/>
            <person name="Brambilla E."/>
            <person name="Klenk H.-P."/>
            <person name="Eisen J.A."/>
        </authorList>
    </citation>
    <scope>NUCLEOTIDE SEQUENCE [LARGE SCALE GENOMIC DNA]</scope>
    <source>
        <strain evidence="9">DSM 16823 / RW262 / RW262</strain>
    </source>
</reference>
<feature type="domain" description="DNA mismatch repair protein S5" evidence="7">
    <location>
        <begin position="209"/>
        <end position="327"/>
    </location>
</feature>
<dbReference type="GO" id="GO:0016887">
    <property type="term" value="F:ATP hydrolysis activity"/>
    <property type="evidence" value="ECO:0007669"/>
    <property type="project" value="InterPro"/>
</dbReference>
<dbReference type="InterPro" id="IPR042120">
    <property type="entry name" value="MutL_C_dimsub"/>
</dbReference>
<dbReference type="HOGENOM" id="CLU_004131_4_0_10"/>
<name>F2ID86_FLUTR</name>
<dbReference type="SMART" id="SM01340">
    <property type="entry name" value="DNA_mis_repair"/>
    <property type="match status" value="1"/>
</dbReference>
<dbReference type="InterPro" id="IPR036890">
    <property type="entry name" value="HATPase_C_sf"/>
</dbReference>
<dbReference type="InterPro" id="IPR037198">
    <property type="entry name" value="MutL_C_sf"/>
</dbReference>
<dbReference type="InterPro" id="IPR014762">
    <property type="entry name" value="DNA_mismatch_repair_CS"/>
</dbReference>
<evidence type="ECO:0000313" key="9">
    <source>
        <dbReference type="Proteomes" id="UP000007463"/>
    </source>
</evidence>
<keyword evidence="4 5" id="KW-0234">DNA repair</keyword>
<dbReference type="Gene3D" id="3.30.565.10">
    <property type="entry name" value="Histidine kinase-like ATPase, C-terminal domain"/>
    <property type="match status" value="1"/>
</dbReference>
<dbReference type="InterPro" id="IPR002099">
    <property type="entry name" value="MutL/Mlh/PMS"/>
</dbReference>
<dbReference type="InterPro" id="IPR014721">
    <property type="entry name" value="Ribsml_uS5_D2-typ_fold_subgr"/>
</dbReference>
<dbReference type="InterPro" id="IPR042121">
    <property type="entry name" value="MutL_C_regsub"/>
</dbReference>
<dbReference type="InterPro" id="IPR020667">
    <property type="entry name" value="DNA_mismatch_repair_MutL"/>
</dbReference>
<sequence length="625" mass="70557">MSDIIRLLPDHVANQIAAGEVVQRPASVVKELVENSIDAGATKIELHIKDAGRTLIQIVDNGKGMSPLDARMSFERHATSKIANADDLFALKTKGFRGEALASIAAIAHVTLQTKRATDELGTKIVIEGTQVVNQEPTQCAVGCNFEIKNLFFNVPARRNFLKSDNVEFKHIIDEFERVVLPHHDISFRLVHNDQEIYHLSPGPLRKRIVDVFGKKFTDHLVPVTEQTDIVELNGFVGKPEVAKKSRGEQFLFVNNRFFKDTYFNHAISAAFEHLLPSKLFPSYFLFLDIDPKQIDVNVHPTKTEIKFEEDKAIYSIIRSAVRLGLGKFNITPTLDFERETEFDIPVSMIGQTPVAPEIRVDKNYNPFHAHNTREGQFAANHANTNTSSVPKNASFSSALNKAGFGSQFQSSSLDELWNSESVENELKETQTQIQIDVEALKSTGPFIVKGSFVISSVPEGLLVFHYRRIYERLLYNDLMRGFFVNPLASQQLIFPMEKKLSKQEQLAWNEHEKTLSRIGFNWKWEQQDIHIHGIPEILDESTVLSCVDKILEQLQMGTLDKGEIAHTVLSQIAFAGSMSFKIPNDQQAIADYIARLFESDEHTFSPSGKRIIAQITNEQIIQLF</sequence>
<dbReference type="InterPro" id="IPR013507">
    <property type="entry name" value="DNA_mismatch_S5_2-like"/>
</dbReference>
<dbReference type="FunFam" id="3.30.565.10:FF:000003">
    <property type="entry name" value="DNA mismatch repair endonuclease MutL"/>
    <property type="match status" value="1"/>
</dbReference>
<evidence type="ECO:0000259" key="6">
    <source>
        <dbReference type="SMART" id="SM00853"/>
    </source>
</evidence>
<dbReference type="AlphaFoldDB" id="F2ID86"/>
<dbReference type="GO" id="GO:0140664">
    <property type="term" value="F:ATP-dependent DNA damage sensor activity"/>
    <property type="evidence" value="ECO:0007669"/>
    <property type="project" value="InterPro"/>
</dbReference>
<evidence type="ECO:0000256" key="1">
    <source>
        <dbReference type="ARBA" id="ARBA00006082"/>
    </source>
</evidence>
<gene>
    <name evidence="5" type="primary">mutL</name>
    <name evidence="8" type="ordered locus">Fluta_3532</name>
</gene>
<dbReference type="SUPFAM" id="SSF54211">
    <property type="entry name" value="Ribosomal protein S5 domain 2-like"/>
    <property type="match status" value="1"/>
</dbReference>
<dbReference type="Pfam" id="PF08676">
    <property type="entry name" value="MutL_C"/>
    <property type="match status" value="1"/>
</dbReference>
<protein>
    <recommendedName>
        <fullName evidence="2 5">DNA mismatch repair protein MutL</fullName>
    </recommendedName>
</protein>
<dbReference type="eggNOG" id="COG0323">
    <property type="taxonomic scope" value="Bacteria"/>
</dbReference>
<evidence type="ECO:0000313" key="8">
    <source>
        <dbReference type="EMBL" id="AEA45501.1"/>
    </source>
</evidence>
<dbReference type="NCBIfam" id="TIGR00585">
    <property type="entry name" value="mutl"/>
    <property type="match status" value="1"/>
</dbReference>
<organism evidence="8 9">
    <name type="scientific">Fluviicola taffensis (strain DSM 16823 / NCIMB 13979 / RW262)</name>
    <dbReference type="NCBI Taxonomy" id="755732"/>
    <lineage>
        <taxon>Bacteria</taxon>
        <taxon>Pseudomonadati</taxon>
        <taxon>Bacteroidota</taxon>
        <taxon>Flavobacteriia</taxon>
        <taxon>Flavobacteriales</taxon>
        <taxon>Crocinitomicaceae</taxon>
        <taxon>Fluviicola</taxon>
    </lineage>
</organism>
<dbReference type="GO" id="GO:0005524">
    <property type="term" value="F:ATP binding"/>
    <property type="evidence" value="ECO:0007669"/>
    <property type="project" value="InterPro"/>
</dbReference>
<dbReference type="SUPFAM" id="SSF118116">
    <property type="entry name" value="DNA mismatch repair protein MutL"/>
    <property type="match status" value="1"/>
</dbReference>
<reference evidence="8 9" key="1">
    <citation type="journal article" date="2011" name="Stand. Genomic Sci.">
        <title>Complete genome sequence of the gliding freshwater bacterium Fluviicola taffensis type strain (RW262).</title>
        <authorList>
            <person name="Woyke T."/>
            <person name="Chertkov O."/>
            <person name="Lapidus A."/>
            <person name="Nolan M."/>
            <person name="Lucas S."/>
            <person name="Del Rio T.G."/>
            <person name="Tice H."/>
            <person name="Cheng J.F."/>
            <person name="Tapia R."/>
            <person name="Han C."/>
            <person name="Goodwin L."/>
            <person name="Pitluck S."/>
            <person name="Liolios K."/>
            <person name="Pagani I."/>
            <person name="Ivanova N."/>
            <person name="Huntemann M."/>
            <person name="Mavromatis K."/>
            <person name="Mikhailova N."/>
            <person name="Pati A."/>
            <person name="Chen A."/>
            <person name="Palaniappan K."/>
            <person name="Land M."/>
            <person name="Hauser L."/>
            <person name="Brambilla E.M."/>
            <person name="Rohde M."/>
            <person name="Mwirichia R."/>
            <person name="Sikorski J."/>
            <person name="Tindall B.J."/>
            <person name="Goker M."/>
            <person name="Bristow J."/>
            <person name="Eisen J.A."/>
            <person name="Markowitz V."/>
            <person name="Hugenholtz P."/>
            <person name="Klenk H.P."/>
            <person name="Kyrpides N.C."/>
        </authorList>
    </citation>
    <scope>NUCLEOTIDE SEQUENCE [LARGE SCALE GENOMIC DNA]</scope>
    <source>
        <strain evidence="9">DSM 16823 / RW262 / RW262</strain>
    </source>
</reference>
<dbReference type="InterPro" id="IPR020568">
    <property type="entry name" value="Ribosomal_Su5_D2-typ_SF"/>
</dbReference>
<dbReference type="GO" id="GO:0006298">
    <property type="term" value="P:mismatch repair"/>
    <property type="evidence" value="ECO:0007669"/>
    <property type="project" value="UniProtKB-UniRule"/>
</dbReference>
<dbReference type="Gene3D" id="3.30.1540.20">
    <property type="entry name" value="MutL, C-terminal domain, dimerisation subdomain"/>
    <property type="match status" value="1"/>
</dbReference>
<dbReference type="HAMAP" id="MF_00149">
    <property type="entry name" value="DNA_mis_repair"/>
    <property type="match status" value="1"/>
</dbReference>
<evidence type="ECO:0000256" key="3">
    <source>
        <dbReference type="ARBA" id="ARBA00022763"/>
    </source>
</evidence>